<reference evidence="2" key="1">
    <citation type="journal article" date="2020" name="mSystems">
        <title>Genome- and Community-Level Interaction Insights into Carbon Utilization and Element Cycling Functions of Hydrothermarchaeota in Hydrothermal Sediment.</title>
        <authorList>
            <person name="Zhou Z."/>
            <person name="Liu Y."/>
            <person name="Xu W."/>
            <person name="Pan J."/>
            <person name="Luo Z.H."/>
            <person name="Li M."/>
        </authorList>
    </citation>
    <scope>NUCLEOTIDE SEQUENCE [LARGE SCALE GENOMIC DNA]</scope>
    <source>
        <strain evidence="2">SpSt-594</strain>
    </source>
</reference>
<dbReference type="InterPro" id="IPR027391">
    <property type="entry name" value="Nol1_Nop2_Fmu_2"/>
</dbReference>
<evidence type="ECO:0000313" key="2">
    <source>
        <dbReference type="EMBL" id="HGU47129.1"/>
    </source>
</evidence>
<feature type="domain" description="rRNA small subunit methyltransferase F RNA-binding PUA-like" evidence="1">
    <location>
        <begin position="93"/>
        <end position="136"/>
    </location>
</feature>
<dbReference type="EMBL" id="DSZH01000048">
    <property type="protein sequence ID" value="HGU47129.1"/>
    <property type="molecule type" value="Genomic_DNA"/>
</dbReference>
<comment type="caution">
    <text evidence="2">The sequence shown here is derived from an EMBL/GenBank/DDBJ whole genome shotgun (WGS) entry which is preliminary data.</text>
</comment>
<dbReference type="AlphaFoldDB" id="A0A7C4VZ23"/>
<proteinExistence type="predicted"/>
<evidence type="ECO:0000259" key="1">
    <source>
        <dbReference type="Pfam" id="PF13636"/>
    </source>
</evidence>
<sequence length="147" mass="17614">MKKIIKYFKEEFGIEEEVFKDYEFYEYKNSIYLMTKEAKDFNCEEIIRKGIRIARLVRNGIKPTIDGIQIFGRYAKKNIIYLTEEDLKKVLLGQDLHLELDIPNGYKILFYKNYPIGVGYYRNKKLKNQIPRSRRINLTDISISLKK</sequence>
<dbReference type="Pfam" id="PF13636">
    <property type="entry name" value="Methyltranf_PUA"/>
    <property type="match status" value="1"/>
</dbReference>
<gene>
    <name evidence="2" type="ORF">ENT60_01000</name>
</gene>
<organism evidence="2">
    <name type="scientific">candidate division WOR-3 bacterium</name>
    <dbReference type="NCBI Taxonomy" id="2052148"/>
    <lineage>
        <taxon>Bacteria</taxon>
        <taxon>Bacteria division WOR-3</taxon>
    </lineage>
</organism>
<accession>A0A7C4VZ23</accession>
<name>A0A7C4VZ23_UNCW3</name>
<dbReference type="Gene3D" id="3.10.450.720">
    <property type="match status" value="1"/>
</dbReference>
<protein>
    <recommendedName>
        <fullName evidence="1">rRNA small subunit methyltransferase F RNA-binding PUA-like domain-containing protein</fullName>
    </recommendedName>
</protein>